<keyword evidence="8 9" id="KW-0472">Membrane</keyword>
<evidence type="ECO:0000259" key="11">
    <source>
        <dbReference type="Pfam" id="PF16916"/>
    </source>
</evidence>
<feature type="transmembrane region" description="Helical" evidence="9">
    <location>
        <begin position="53"/>
        <end position="70"/>
    </location>
</feature>
<keyword evidence="5" id="KW-0864">Zinc transport</keyword>
<dbReference type="Gene3D" id="1.20.1510.10">
    <property type="entry name" value="Cation efflux protein transmembrane domain"/>
    <property type="match status" value="1"/>
</dbReference>
<evidence type="ECO:0000256" key="2">
    <source>
        <dbReference type="ARBA" id="ARBA00008873"/>
    </source>
</evidence>
<dbReference type="GO" id="GO:0005385">
    <property type="term" value="F:zinc ion transmembrane transporter activity"/>
    <property type="evidence" value="ECO:0007669"/>
    <property type="project" value="TreeGrafter"/>
</dbReference>
<keyword evidence="5" id="KW-0862">Zinc</keyword>
<dbReference type="Gene3D" id="3.30.70.1350">
    <property type="entry name" value="Cation efflux protein, cytoplasmic domain"/>
    <property type="match status" value="1"/>
</dbReference>
<feature type="transmembrane region" description="Helical" evidence="9">
    <location>
        <begin position="125"/>
        <end position="144"/>
    </location>
</feature>
<reference evidence="12 13" key="1">
    <citation type="journal article" date="2006" name="Int. J. Syst. Evol. Microbiol.">
        <title>Costertonia aggregata gen. nov., sp. nov., a mesophilic marine bacterium of the family Flavobacteriaceae, isolated from a mature biofilm.</title>
        <authorList>
            <person name="Kwon K.K."/>
            <person name="Lee Y.K."/>
            <person name="Lee H.K."/>
        </authorList>
    </citation>
    <scope>NUCLEOTIDE SEQUENCE [LARGE SCALE GENOMIC DNA]</scope>
    <source>
        <strain evidence="12 13">KCCM 42265</strain>
    </source>
</reference>
<dbReference type="Pfam" id="PF01545">
    <property type="entry name" value="Cation_efflux"/>
    <property type="match status" value="1"/>
</dbReference>
<dbReference type="RefSeq" id="WP_179241574.1">
    <property type="nucleotide sequence ID" value="NZ_CP058595.1"/>
</dbReference>
<dbReference type="PANTHER" id="PTHR11562:SF17">
    <property type="entry name" value="RE54080P-RELATED"/>
    <property type="match status" value="1"/>
</dbReference>
<comment type="subcellular location">
    <subcellularLocation>
        <location evidence="1">Membrane</location>
        <topology evidence="1">Multi-pass membrane protein</topology>
    </subcellularLocation>
</comment>
<evidence type="ECO:0000256" key="8">
    <source>
        <dbReference type="ARBA" id="ARBA00023136"/>
    </source>
</evidence>
<feature type="transmembrane region" description="Helical" evidence="9">
    <location>
        <begin position="156"/>
        <end position="177"/>
    </location>
</feature>
<dbReference type="KEGG" id="cagg:HYG79_07975"/>
<feature type="domain" description="Cation efflux protein cytoplasmic" evidence="11">
    <location>
        <begin position="223"/>
        <end position="294"/>
    </location>
</feature>
<evidence type="ECO:0000256" key="1">
    <source>
        <dbReference type="ARBA" id="ARBA00004141"/>
    </source>
</evidence>
<evidence type="ECO:0000313" key="12">
    <source>
        <dbReference type="EMBL" id="QLG45285.1"/>
    </source>
</evidence>
<keyword evidence="6 9" id="KW-1133">Transmembrane helix</keyword>
<evidence type="ECO:0000259" key="10">
    <source>
        <dbReference type="Pfam" id="PF01545"/>
    </source>
</evidence>
<dbReference type="InterPro" id="IPR027470">
    <property type="entry name" value="Cation_efflux_CTD"/>
</dbReference>
<keyword evidence="7" id="KW-0406">Ion transport</keyword>
<dbReference type="AlphaFoldDB" id="A0A7H9APW3"/>
<name>A0A7H9APW3_9FLAO</name>
<sequence>MAHQHHKGHDHSHAHPDLKGRNLVISIWLNILITIAQIIGGLISGSLSLLSDALHNLSDVFSLVISYIATKLSQKKASTNKTFGYKRAEIIAAFVNASTLIIVAIILIKEAIERFIHPQEIESDLVIWLSFLGILANGFSVLLLKKDAENNMNMKSAYLHLLTDMMASVAVLIGGIVMKLYKIYWVDAALTLAIALYLIYMGYDLLKASTRVLMLFTPNTVPVQKIVEAIEKIEPIKNVHHVHIWQLNENEVHLEAHIDFKKDIKLSEFDGILERIEAEVYHKYGINHVNIQPEFGKCDSKQIIVQD</sequence>
<dbReference type="EMBL" id="CP058595">
    <property type="protein sequence ID" value="QLG45285.1"/>
    <property type="molecule type" value="Genomic_DNA"/>
</dbReference>
<feature type="transmembrane region" description="Helical" evidence="9">
    <location>
        <begin position="90"/>
        <end position="109"/>
    </location>
</feature>
<proteinExistence type="inferred from homology"/>
<evidence type="ECO:0000256" key="5">
    <source>
        <dbReference type="ARBA" id="ARBA00022906"/>
    </source>
</evidence>
<dbReference type="GO" id="GO:0005886">
    <property type="term" value="C:plasma membrane"/>
    <property type="evidence" value="ECO:0007669"/>
    <property type="project" value="TreeGrafter"/>
</dbReference>
<evidence type="ECO:0000256" key="9">
    <source>
        <dbReference type="SAM" id="Phobius"/>
    </source>
</evidence>
<evidence type="ECO:0000256" key="3">
    <source>
        <dbReference type="ARBA" id="ARBA00022448"/>
    </source>
</evidence>
<keyword evidence="4 9" id="KW-0812">Transmembrane</keyword>
<feature type="transmembrane region" description="Helical" evidence="9">
    <location>
        <begin position="183"/>
        <end position="206"/>
    </location>
</feature>
<dbReference type="PANTHER" id="PTHR11562">
    <property type="entry name" value="CATION EFFLUX PROTEIN/ ZINC TRANSPORTER"/>
    <property type="match status" value="1"/>
</dbReference>
<evidence type="ECO:0000313" key="13">
    <source>
        <dbReference type="Proteomes" id="UP000509302"/>
    </source>
</evidence>
<evidence type="ECO:0000256" key="4">
    <source>
        <dbReference type="ARBA" id="ARBA00022692"/>
    </source>
</evidence>
<gene>
    <name evidence="12" type="ORF">HYG79_07975</name>
</gene>
<dbReference type="InterPro" id="IPR027469">
    <property type="entry name" value="Cation_efflux_TMD_sf"/>
</dbReference>
<dbReference type="InterPro" id="IPR050681">
    <property type="entry name" value="CDF/SLC30A"/>
</dbReference>
<dbReference type="Proteomes" id="UP000509302">
    <property type="component" value="Chromosome"/>
</dbReference>
<protein>
    <submittedName>
        <fullName evidence="12">Cation transporter</fullName>
    </submittedName>
</protein>
<dbReference type="InterPro" id="IPR002524">
    <property type="entry name" value="Cation_efflux"/>
</dbReference>
<comment type="similarity">
    <text evidence="2">Belongs to the cation diffusion facilitator (CDF) transporter (TC 2.A.4) family. SLC30A subfamily.</text>
</comment>
<dbReference type="InterPro" id="IPR036837">
    <property type="entry name" value="Cation_efflux_CTD_sf"/>
</dbReference>
<keyword evidence="13" id="KW-1185">Reference proteome</keyword>
<dbReference type="SUPFAM" id="SSF160240">
    <property type="entry name" value="Cation efflux protein cytoplasmic domain-like"/>
    <property type="match status" value="1"/>
</dbReference>
<organism evidence="12 13">
    <name type="scientific">Costertonia aggregata</name>
    <dbReference type="NCBI Taxonomy" id="343403"/>
    <lineage>
        <taxon>Bacteria</taxon>
        <taxon>Pseudomonadati</taxon>
        <taxon>Bacteroidota</taxon>
        <taxon>Flavobacteriia</taxon>
        <taxon>Flavobacteriales</taxon>
        <taxon>Flavobacteriaceae</taxon>
        <taxon>Costertonia</taxon>
    </lineage>
</organism>
<evidence type="ECO:0000256" key="6">
    <source>
        <dbReference type="ARBA" id="ARBA00022989"/>
    </source>
</evidence>
<dbReference type="InterPro" id="IPR058533">
    <property type="entry name" value="Cation_efflux_TM"/>
</dbReference>
<keyword evidence="3" id="KW-0813">Transport</keyword>
<dbReference type="SUPFAM" id="SSF161111">
    <property type="entry name" value="Cation efflux protein transmembrane domain-like"/>
    <property type="match status" value="1"/>
</dbReference>
<feature type="transmembrane region" description="Helical" evidence="9">
    <location>
        <begin position="27"/>
        <end position="47"/>
    </location>
</feature>
<accession>A0A7H9APW3</accession>
<dbReference type="Pfam" id="PF16916">
    <property type="entry name" value="ZT_dimer"/>
    <property type="match status" value="1"/>
</dbReference>
<dbReference type="NCBIfam" id="TIGR01297">
    <property type="entry name" value="CDF"/>
    <property type="match status" value="1"/>
</dbReference>
<evidence type="ECO:0000256" key="7">
    <source>
        <dbReference type="ARBA" id="ARBA00023065"/>
    </source>
</evidence>
<feature type="domain" description="Cation efflux protein transmembrane" evidence="10">
    <location>
        <begin position="23"/>
        <end position="214"/>
    </location>
</feature>